<feature type="chain" id="PRO_5009528389" description="FlgO domain-containing protein" evidence="2">
    <location>
        <begin position="20"/>
        <end position="328"/>
    </location>
</feature>
<evidence type="ECO:0000259" key="3">
    <source>
        <dbReference type="Pfam" id="PF17680"/>
    </source>
</evidence>
<accession>A0A1F7F3J6</accession>
<keyword evidence="1" id="KW-0472">Membrane</keyword>
<dbReference type="Proteomes" id="UP000179243">
    <property type="component" value="Unassembled WGS sequence"/>
</dbReference>
<dbReference type="AlphaFoldDB" id="A0A1F7F3J6"/>
<gene>
    <name evidence="4" type="ORF">A2519_22585</name>
</gene>
<reference evidence="4 5" key="1">
    <citation type="journal article" date="2016" name="Nat. Commun.">
        <title>Thousands of microbial genomes shed light on interconnected biogeochemical processes in an aquifer system.</title>
        <authorList>
            <person name="Anantharaman K."/>
            <person name="Brown C.T."/>
            <person name="Hug L.A."/>
            <person name="Sharon I."/>
            <person name="Castelle C.J."/>
            <person name="Probst A.J."/>
            <person name="Thomas B.C."/>
            <person name="Singh A."/>
            <person name="Wilkins M.J."/>
            <person name="Karaoz U."/>
            <person name="Brodie E.L."/>
            <person name="Williams K.H."/>
            <person name="Hubbard S.S."/>
            <person name="Banfield J.F."/>
        </authorList>
    </citation>
    <scope>NUCLEOTIDE SEQUENCE [LARGE SCALE GENOMIC DNA]</scope>
</reference>
<protein>
    <recommendedName>
        <fullName evidence="3">FlgO domain-containing protein</fullName>
    </recommendedName>
</protein>
<keyword evidence="2" id="KW-0732">Signal</keyword>
<feature type="domain" description="FlgO" evidence="3">
    <location>
        <begin position="106"/>
        <end position="154"/>
    </location>
</feature>
<keyword evidence="1" id="KW-0812">Transmembrane</keyword>
<keyword evidence="1" id="KW-1133">Transmembrane helix</keyword>
<dbReference type="InterPro" id="IPR041215">
    <property type="entry name" value="FlgO_dom"/>
</dbReference>
<proteinExistence type="predicted"/>
<name>A0A1F7F3J6_UNCRA</name>
<evidence type="ECO:0000313" key="4">
    <source>
        <dbReference type="EMBL" id="OGK01244.1"/>
    </source>
</evidence>
<dbReference type="Pfam" id="PF17680">
    <property type="entry name" value="FlgO"/>
    <property type="match status" value="1"/>
</dbReference>
<evidence type="ECO:0000256" key="2">
    <source>
        <dbReference type="SAM" id="SignalP"/>
    </source>
</evidence>
<feature type="signal peptide" evidence="2">
    <location>
        <begin position="1"/>
        <end position="19"/>
    </location>
</feature>
<comment type="caution">
    <text evidence="4">The sequence shown here is derived from an EMBL/GenBank/DDBJ whole genome shotgun (WGS) entry which is preliminary data.</text>
</comment>
<evidence type="ECO:0000256" key="1">
    <source>
        <dbReference type="SAM" id="Phobius"/>
    </source>
</evidence>
<evidence type="ECO:0000313" key="5">
    <source>
        <dbReference type="Proteomes" id="UP000179243"/>
    </source>
</evidence>
<sequence>MKFKLGLFFVCILSSFVFSLDQELTSLFNDLIKGDTVKGAKVVAVMPFKCAGKGVTEDNGRSVAEFGVVALQASGQYTLVERTELLKAVQEIQLAQTGLMSDSAGLQIGRMVSANRLVLGTVSDIFGKRMISARIVKTETGEVLSSASVTVPEKDLAQFTKKLLGEKGQVSATLFRSALVPGWGQLYTDHPVKGGIFLTVFCATAGYLAYCINAASQARNESDTYNNYLNSPEWQQDAIDTLTALQVGIDDAAIQRVAGFYKLKQDSLYQVYSDKFDNALIAGLIMGGVWALNLADAALIGVREKRDFNLYFSSTPCEPIHVQLTFRF</sequence>
<organism evidence="4 5">
    <name type="scientific">Candidatus Raymondbacteria bacterium RIFOXYD12_FULL_49_13</name>
    <dbReference type="NCBI Taxonomy" id="1817890"/>
    <lineage>
        <taxon>Bacteria</taxon>
        <taxon>Raymondiibacteriota</taxon>
    </lineage>
</organism>
<dbReference type="EMBL" id="MFYX01000129">
    <property type="protein sequence ID" value="OGK01244.1"/>
    <property type="molecule type" value="Genomic_DNA"/>
</dbReference>
<feature type="transmembrane region" description="Helical" evidence="1">
    <location>
        <begin position="279"/>
        <end position="302"/>
    </location>
</feature>
<dbReference type="Gene3D" id="3.40.50.10610">
    <property type="entry name" value="ABC-type transport auxiliary lipoprotein component"/>
    <property type="match status" value="1"/>
</dbReference>